<accession>A0A8S5MPQ3</accession>
<name>A0A8S5MPQ3_9CAUD</name>
<reference evidence="1" key="1">
    <citation type="journal article" date="2021" name="Proc. Natl. Acad. Sci. U.S.A.">
        <title>A Catalog of Tens of Thousands of Viruses from Human Metagenomes Reveals Hidden Associations with Chronic Diseases.</title>
        <authorList>
            <person name="Tisza M.J."/>
            <person name="Buck C.B."/>
        </authorList>
    </citation>
    <scope>NUCLEOTIDE SEQUENCE</scope>
    <source>
        <strain evidence="1">CtaLC6</strain>
    </source>
</reference>
<evidence type="ECO:0000313" key="1">
    <source>
        <dbReference type="EMBL" id="DAD84305.1"/>
    </source>
</evidence>
<organism evidence="1">
    <name type="scientific">Siphoviridae sp. ctaLC6</name>
    <dbReference type="NCBI Taxonomy" id="2826387"/>
    <lineage>
        <taxon>Viruses</taxon>
        <taxon>Duplodnaviria</taxon>
        <taxon>Heunggongvirae</taxon>
        <taxon>Uroviricota</taxon>
        <taxon>Caudoviricetes</taxon>
    </lineage>
</organism>
<proteinExistence type="predicted"/>
<protein>
    <submittedName>
        <fullName evidence="1">Uncharacterized protein</fullName>
    </submittedName>
</protein>
<sequence length="79" mass="9105">MTNSSAVDIKLPKNPMTGQMLIVIQGNSRIYFDPVVSGRRLYCCGKIHTTSDKFYSDDVGQFNFLICDGYNWQLQYTYH</sequence>
<dbReference type="EMBL" id="BK014957">
    <property type="protein sequence ID" value="DAD84305.1"/>
    <property type="molecule type" value="Genomic_DNA"/>
</dbReference>